<name>A0A1H2GD92_9PROT</name>
<sequence length="323" mass="35332">MNNTNFLNISSSVLLLVSLSGCAIGFDHTLFMTKSNVGVDIDTKAPTAEISIARRELVIAPAFEKGQTPPVLAGFRTGNRLLFGFDVSSVFAGGNAALMLSDPSNIKDNSELCLQVKPVGKLHLGPIELARFSLPTKGEIRPFVFGTDTTFGLKVAWSGMTAQFPDSLKIGFNRKELALAPVFGSDKGTQNCPYLVGMPPFLASIEMTSETATPQTFDLAYRQSFSTGSAAVELAKDPNIKMLLLTRMDRPITGTFAEDKNSICIKQWLESDLPQKKEKTKEINKWLEGNGHKFKSTSLIYTEEFSGVRAQFIKEKNIDCKGE</sequence>
<dbReference type="AlphaFoldDB" id="A0A1H2GD92"/>
<gene>
    <name evidence="2" type="ORF">SAMN05216406_13038</name>
</gene>
<feature type="signal peptide" evidence="1">
    <location>
        <begin position="1"/>
        <end position="25"/>
    </location>
</feature>
<keyword evidence="1" id="KW-0732">Signal</keyword>
<evidence type="ECO:0000313" key="2">
    <source>
        <dbReference type="EMBL" id="SDU17494.1"/>
    </source>
</evidence>
<dbReference type="EMBL" id="FNLN01000030">
    <property type="protein sequence ID" value="SDU17494.1"/>
    <property type="molecule type" value="Genomic_DNA"/>
</dbReference>
<dbReference type="KEGG" id="nur:ATY38_11100"/>
<dbReference type="Proteomes" id="UP000182882">
    <property type="component" value="Unassembled WGS sequence"/>
</dbReference>
<evidence type="ECO:0000256" key="1">
    <source>
        <dbReference type="SAM" id="SignalP"/>
    </source>
</evidence>
<proteinExistence type="predicted"/>
<evidence type="ECO:0000313" key="3">
    <source>
        <dbReference type="Proteomes" id="UP000182882"/>
    </source>
</evidence>
<feature type="chain" id="PRO_5016258272" description="Lipoprotein" evidence="1">
    <location>
        <begin position="26"/>
        <end position="323"/>
    </location>
</feature>
<reference evidence="3" key="1">
    <citation type="submission" date="2016-10" db="EMBL/GenBank/DDBJ databases">
        <authorList>
            <person name="Varghese N."/>
            <person name="Submissions S."/>
        </authorList>
    </citation>
    <scope>NUCLEOTIDE SEQUENCE [LARGE SCALE GENOMIC DNA]</scope>
    <source>
        <strain evidence="3">Nm10</strain>
    </source>
</reference>
<dbReference type="RefSeq" id="WP_062559362.1">
    <property type="nucleotide sequence ID" value="NZ_CP013341.1"/>
</dbReference>
<keyword evidence="3" id="KW-1185">Reference proteome</keyword>
<organism evidence="2 3">
    <name type="scientific">Nitrosomonas ureae</name>
    <dbReference type="NCBI Taxonomy" id="44577"/>
    <lineage>
        <taxon>Bacteria</taxon>
        <taxon>Pseudomonadati</taxon>
        <taxon>Pseudomonadota</taxon>
        <taxon>Betaproteobacteria</taxon>
        <taxon>Nitrosomonadales</taxon>
        <taxon>Nitrosomonadaceae</taxon>
        <taxon>Nitrosomonas</taxon>
    </lineage>
</organism>
<evidence type="ECO:0008006" key="4">
    <source>
        <dbReference type="Google" id="ProtNLM"/>
    </source>
</evidence>
<protein>
    <recommendedName>
        <fullName evidence="4">Lipoprotein</fullName>
    </recommendedName>
</protein>
<accession>A0A1H2GD92</accession>